<reference evidence="2 3" key="1">
    <citation type="journal article" date="2019" name="BMC Genomics">
        <title>New insights from Opisthorchis felineus genome: update on genomics of the epidemiologically important liver flukes.</title>
        <authorList>
            <person name="Ershov N.I."/>
            <person name="Mordvinov V.A."/>
            <person name="Prokhortchouk E.B."/>
            <person name="Pakharukova M.Y."/>
            <person name="Gunbin K.V."/>
            <person name="Ustyantsev K."/>
            <person name="Genaev M.A."/>
            <person name="Blinov A.G."/>
            <person name="Mazur A."/>
            <person name="Boulygina E."/>
            <person name="Tsygankova S."/>
            <person name="Khrameeva E."/>
            <person name="Chekanov N."/>
            <person name="Fan G."/>
            <person name="Xiao A."/>
            <person name="Zhang H."/>
            <person name="Xu X."/>
            <person name="Yang H."/>
            <person name="Solovyev V."/>
            <person name="Lee S.M."/>
            <person name="Liu X."/>
            <person name="Afonnikov D.A."/>
            <person name="Skryabin K.G."/>
        </authorList>
    </citation>
    <scope>NUCLEOTIDE SEQUENCE [LARGE SCALE GENOMIC DNA]</scope>
    <source>
        <strain evidence="2">AK-0245</strain>
        <tissue evidence="2">Whole organism</tissue>
    </source>
</reference>
<protein>
    <submittedName>
        <fullName evidence="2">Uncharacterized protein</fullName>
    </submittedName>
</protein>
<dbReference type="EMBL" id="SJOL01003260">
    <property type="protein sequence ID" value="TGZ72828.1"/>
    <property type="molecule type" value="Genomic_DNA"/>
</dbReference>
<keyword evidence="1" id="KW-0732">Signal</keyword>
<accession>A0A4S2MEN8</accession>
<feature type="non-terminal residue" evidence="2">
    <location>
        <position position="133"/>
    </location>
</feature>
<comment type="caution">
    <text evidence="2">The sequence shown here is derived from an EMBL/GenBank/DDBJ whole genome shotgun (WGS) entry which is preliminary data.</text>
</comment>
<name>A0A4S2MEN8_OPIFE</name>
<dbReference type="Proteomes" id="UP000308267">
    <property type="component" value="Unassembled WGS sequence"/>
</dbReference>
<feature type="chain" id="PRO_5020729742" evidence="1">
    <location>
        <begin position="17"/>
        <end position="133"/>
    </location>
</feature>
<organism evidence="2 3">
    <name type="scientific">Opisthorchis felineus</name>
    <dbReference type="NCBI Taxonomy" id="147828"/>
    <lineage>
        <taxon>Eukaryota</taxon>
        <taxon>Metazoa</taxon>
        <taxon>Spiralia</taxon>
        <taxon>Lophotrochozoa</taxon>
        <taxon>Platyhelminthes</taxon>
        <taxon>Trematoda</taxon>
        <taxon>Digenea</taxon>
        <taxon>Opisthorchiida</taxon>
        <taxon>Opisthorchiata</taxon>
        <taxon>Opisthorchiidae</taxon>
        <taxon>Opisthorchis</taxon>
    </lineage>
</organism>
<sequence>MRLLFLSAVLISTTLGLKLIGVEIRYPNEGGVEKIPCIEQKAINCFGKNFPPIRGKEGQLCFNVKFVPGKFTHEVYMASVQTCIHDIQTTAGERTFDLTVDVPGGTKRFPVNWKREKDGVRLRLGSGEKVFKT</sequence>
<keyword evidence="3" id="KW-1185">Reference proteome</keyword>
<dbReference type="AlphaFoldDB" id="A0A4S2MEN8"/>
<proteinExistence type="predicted"/>
<evidence type="ECO:0000256" key="1">
    <source>
        <dbReference type="SAM" id="SignalP"/>
    </source>
</evidence>
<gene>
    <name evidence="2" type="ORF">CRM22_001846</name>
</gene>
<evidence type="ECO:0000313" key="2">
    <source>
        <dbReference type="EMBL" id="TGZ72828.1"/>
    </source>
</evidence>
<evidence type="ECO:0000313" key="3">
    <source>
        <dbReference type="Proteomes" id="UP000308267"/>
    </source>
</evidence>
<feature type="signal peptide" evidence="1">
    <location>
        <begin position="1"/>
        <end position="16"/>
    </location>
</feature>